<keyword evidence="6" id="KW-1185">Reference proteome</keyword>
<dbReference type="RefSeq" id="WP_101176859.1">
    <property type="nucleotide sequence ID" value="NZ_PISE01000017.1"/>
</dbReference>
<dbReference type="Proteomes" id="UP000233375">
    <property type="component" value="Unassembled WGS sequence"/>
</dbReference>
<reference evidence="5 6" key="1">
    <citation type="journal article" date="2003" name="Int. J. Syst. Evol. Microbiol.">
        <title>Bacillus nealsonii sp. nov., isolated from a spacecraft-assembly facility, whose spores are gamma-radiation resistant.</title>
        <authorList>
            <person name="Venkateswaran K."/>
            <person name="Kempf M."/>
            <person name="Chen F."/>
            <person name="Satomi M."/>
            <person name="Nicholson W."/>
            <person name="Kern R."/>
        </authorList>
    </citation>
    <scope>NUCLEOTIDE SEQUENCE [LARGE SCALE GENOMIC DNA]</scope>
    <source>
        <strain evidence="5 6">FO-92</strain>
    </source>
</reference>
<feature type="region of interest" description="Disordered" evidence="1">
    <location>
        <begin position="158"/>
        <end position="183"/>
    </location>
</feature>
<dbReference type="EMBL" id="PISE01000017">
    <property type="protein sequence ID" value="PKG23895.1"/>
    <property type="molecule type" value="Genomic_DNA"/>
</dbReference>
<dbReference type="InterPro" id="IPR012533">
    <property type="entry name" value="YcnI-copper_dom"/>
</dbReference>
<dbReference type="InterPro" id="IPR038507">
    <property type="entry name" value="YcnI-like_sf"/>
</dbReference>
<keyword evidence="2" id="KW-0812">Transmembrane</keyword>
<feature type="chain" id="PRO_5014677410" description="YncI copper-binding domain-containing protein" evidence="3">
    <location>
        <begin position="27"/>
        <end position="213"/>
    </location>
</feature>
<feature type="domain" description="YncI copper-binding" evidence="4">
    <location>
        <begin position="27"/>
        <end position="144"/>
    </location>
</feature>
<feature type="compositionally biased region" description="Basic and acidic residues" evidence="1">
    <location>
        <begin position="160"/>
        <end position="171"/>
    </location>
</feature>
<name>A0A2N0Z2Z9_9BACI</name>
<feature type="transmembrane region" description="Helical" evidence="2">
    <location>
        <begin position="189"/>
        <end position="210"/>
    </location>
</feature>
<evidence type="ECO:0000256" key="1">
    <source>
        <dbReference type="SAM" id="MobiDB-lite"/>
    </source>
</evidence>
<evidence type="ECO:0000256" key="2">
    <source>
        <dbReference type="SAM" id="Phobius"/>
    </source>
</evidence>
<gene>
    <name evidence="5" type="ORF">CWS01_08980</name>
</gene>
<dbReference type="CDD" id="cd08545">
    <property type="entry name" value="YcnI_like"/>
    <property type="match status" value="1"/>
</dbReference>
<evidence type="ECO:0000313" key="5">
    <source>
        <dbReference type="EMBL" id="PKG23895.1"/>
    </source>
</evidence>
<evidence type="ECO:0000313" key="6">
    <source>
        <dbReference type="Proteomes" id="UP000233375"/>
    </source>
</evidence>
<dbReference type="AlphaFoldDB" id="A0A2N0Z2Z9"/>
<evidence type="ECO:0000259" key="4">
    <source>
        <dbReference type="Pfam" id="PF07987"/>
    </source>
</evidence>
<comment type="caution">
    <text evidence="5">The sequence shown here is derived from an EMBL/GenBank/DDBJ whole genome shotgun (WGS) entry which is preliminary data.</text>
</comment>
<keyword evidence="2" id="KW-1133">Transmembrane helix</keyword>
<sequence>MLHKKNLLSIFAAVLAIFLVAFPASAHVTVKPATSITEAWETYSMKIPVEKDIPTTKVVLKIPSTVEFKMYEPVDGWKTTTQTDDNDKVTTVTWEAENDAAAIQAGQYRIFTFTAQNPADAGEVAWDAYQYYKDGSIVEWTGDEDADLPHSITEVTKSNADVDSHGHNHDTADDEAAEEDHEHSVSTSVGTILSIIAIIVSIAAIILTFVRRK</sequence>
<keyword evidence="3" id="KW-0732">Signal</keyword>
<dbReference type="Pfam" id="PF07987">
    <property type="entry name" value="DUF1775"/>
    <property type="match status" value="1"/>
</dbReference>
<organism evidence="5 6">
    <name type="scientific">Niallia nealsonii</name>
    <dbReference type="NCBI Taxonomy" id="115979"/>
    <lineage>
        <taxon>Bacteria</taxon>
        <taxon>Bacillati</taxon>
        <taxon>Bacillota</taxon>
        <taxon>Bacilli</taxon>
        <taxon>Bacillales</taxon>
        <taxon>Bacillaceae</taxon>
        <taxon>Niallia</taxon>
    </lineage>
</organism>
<accession>A0A2N0Z2Z9</accession>
<dbReference type="Gene3D" id="2.60.40.2230">
    <property type="entry name" value="Uncharacterised protein YcnI-like PF07987, DUF1775"/>
    <property type="match status" value="1"/>
</dbReference>
<keyword evidence="2" id="KW-0472">Membrane</keyword>
<evidence type="ECO:0000256" key="3">
    <source>
        <dbReference type="SAM" id="SignalP"/>
    </source>
</evidence>
<feature type="signal peptide" evidence="3">
    <location>
        <begin position="1"/>
        <end position="26"/>
    </location>
</feature>
<dbReference type="OrthoDB" id="69896at2"/>
<proteinExistence type="predicted"/>
<protein>
    <recommendedName>
        <fullName evidence="4">YncI copper-binding domain-containing protein</fullName>
    </recommendedName>
</protein>